<dbReference type="GO" id="GO:0008360">
    <property type="term" value="P:regulation of cell shape"/>
    <property type="evidence" value="ECO:0007669"/>
    <property type="project" value="UniProtKB-KW"/>
</dbReference>
<name>A0A348HGY0_9GAMM</name>
<dbReference type="KEGG" id="zpl:ZBT109_2145"/>
<keyword evidence="7" id="KW-1185">Reference proteome</keyword>
<evidence type="ECO:0000313" key="6">
    <source>
        <dbReference type="EMBL" id="BBG30882.1"/>
    </source>
</evidence>
<reference evidence="6 7" key="1">
    <citation type="submission" date="2018-09" db="EMBL/GenBank/DDBJ databases">
        <title>Zymobacter palmae IAM14233 (=T109) whole genome analysis.</title>
        <authorList>
            <person name="Yanase H."/>
        </authorList>
    </citation>
    <scope>NUCLEOTIDE SEQUENCE [LARGE SCALE GENOMIC DNA]</scope>
    <source>
        <strain evidence="6 7">IAM14233</strain>
    </source>
</reference>
<evidence type="ECO:0000256" key="2">
    <source>
        <dbReference type="ARBA" id="ARBA00013855"/>
    </source>
</evidence>
<evidence type="ECO:0000256" key="3">
    <source>
        <dbReference type="ARBA" id="ARBA00022960"/>
    </source>
</evidence>
<comment type="similarity">
    <text evidence="1">Belongs to the MreC family.</text>
</comment>
<dbReference type="Gene3D" id="2.40.10.350">
    <property type="entry name" value="Rod shape-determining protein MreC, domain 2"/>
    <property type="match status" value="1"/>
</dbReference>
<keyword evidence="3" id="KW-0133">Cell shape</keyword>
<evidence type="ECO:0000256" key="4">
    <source>
        <dbReference type="ARBA" id="ARBA00032089"/>
    </source>
</evidence>
<dbReference type="PANTHER" id="PTHR34138:SF1">
    <property type="entry name" value="CELL SHAPE-DETERMINING PROTEIN MREC"/>
    <property type="match status" value="1"/>
</dbReference>
<evidence type="ECO:0000256" key="1">
    <source>
        <dbReference type="ARBA" id="ARBA00009369"/>
    </source>
</evidence>
<dbReference type="PANTHER" id="PTHR34138">
    <property type="entry name" value="CELL SHAPE-DETERMINING PROTEIN MREC"/>
    <property type="match status" value="1"/>
</dbReference>
<dbReference type="STRING" id="1123510.GCA_000620025_00750"/>
<organism evidence="6 7">
    <name type="scientific">Zymobacter palmae</name>
    <dbReference type="NCBI Taxonomy" id="33074"/>
    <lineage>
        <taxon>Bacteria</taxon>
        <taxon>Pseudomonadati</taxon>
        <taxon>Pseudomonadota</taxon>
        <taxon>Gammaproteobacteria</taxon>
        <taxon>Oceanospirillales</taxon>
        <taxon>Halomonadaceae</taxon>
        <taxon>Zymobacter group</taxon>
        <taxon>Zymobacter</taxon>
    </lineage>
</organism>
<protein>
    <recommendedName>
        <fullName evidence="2">Cell shape-determining protein MreC</fullName>
    </recommendedName>
    <alternativeName>
        <fullName evidence="4">Cell shape protein MreC</fullName>
    </alternativeName>
</protein>
<dbReference type="Pfam" id="PF04085">
    <property type="entry name" value="MreC"/>
    <property type="match status" value="1"/>
</dbReference>
<dbReference type="AlphaFoldDB" id="A0A348HGY0"/>
<dbReference type="InterPro" id="IPR055342">
    <property type="entry name" value="MreC_beta-barrel_core"/>
</dbReference>
<dbReference type="Proteomes" id="UP000267342">
    <property type="component" value="Chromosome"/>
</dbReference>
<evidence type="ECO:0000259" key="5">
    <source>
        <dbReference type="Pfam" id="PF04085"/>
    </source>
</evidence>
<sequence>MARIHVALRPSLQRGSSVCRLRVSTGPCLTVHRLARSPCMAVRQGGLSIKPLFIHGPAPGYRMALCVVLSFVMMLSSRIAGDDWMASVRTQLSTLVSPIQWLVSMPGKGVSWASVSLSSQTSLIDQNRQLSDELLEKKVRLQRMQTLEAENAQLRDLLKARPRRDIDYMMAELVMLDNDPYRQQMIIDRGEGDGAYIGQPVIDASGVAGKVIEVSRFTSRVLLINDIQQAVPIQVVRNGLRFIVQGTGDPDGLQVLHVPNNADIRPGDLLVTSGLGGEFPAGYPVATISDVQNSTNGPFAQVDARSASHLERSRHFLMLFAHNLPDEALTQVRLSPAALSAVNMVLKQPGEVLHAR</sequence>
<gene>
    <name evidence="6" type="ORF">ZBT109_2145</name>
</gene>
<dbReference type="GO" id="GO:0005886">
    <property type="term" value="C:plasma membrane"/>
    <property type="evidence" value="ECO:0007669"/>
    <property type="project" value="TreeGrafter"/>
</dbReference>
<dbReference type="EMBL" id="AP018933">
    <property type="protein sequence ID" value="BBG30882.1"/>
    <property type="molecule type" value="Genomic_DNA"/>
</dbReference>
<dbReference type="InterPro" id="IPR042177">
    <property type="entry name" value="Cell/Rod_1"/>
</dbReference>
<accession>A0A348HGY0</accession>
<dbReference type="Gene3D" id="2.40.10.340">
    <property type="entry name" value="Rod shape-determining protein MreC, domain 1"/>
    <property type="match status" value="1"/>
</dbReference>
<dbReference type="InterPro" id="IPR042175">
    <property type="entry name" value="Cell/Rod_MreC_2"/>
</dbReference>
<dbReference type="InterPro" id="IPR007221">
    <property type="entry name" value="MreC"/>
</dbReference>
<evidence type="ECO:0000313" key="7">
    <source>
        <dbReference type="Proteomes" id="UP000267342"/>
    </source>
</evidence>
<dbReference type="NCBIfam" id="TIGR00219">
    <property type="entry name" value="mreC"/>
    <property type="match status" value="1"/>
</dbReference>
<feature type="domain" description="Rod shape-determining protein MreC beta-barrel core" evidence="5">
    <location>
        <begin position="177"/>
        <end position="318"/>
    </location>
</feature>
<proteinExistence type="inferred from homology"/>